<feature type="non-terminal residue" evidence="1">
    <location>
        <position position="1"/>
    </location>
</feature>
<evidence type="ECO:0000313" key="1">
    <source>
        <dbReference type="EMBL" id="CAG8681107.1"/>
    </source>
</evidence>
<dbReference type="OrthoDB" id="2349523at2759"/>
<name>A0A9N9HJM8_9GLOM</name>
<gene>
    <name evidence="1" type="ORF">ALEPTO_LOCUS10862</name>
</gene>
<comment type="caution">
    <text evidence="1">The sequence shown here is derived from an EMBL/GenBank/DDBJ whole genome shotgun (WGS) entry which is preliminary data.</text>
</comment>
<reference evidence="1" key="1">
    <citation type="submission" date="2021-06" db="EMBL/GenBank/DDBJ databases">
        <authorList>
            <person name="Kallberg Y."/>
            <person name="Tangrot J."/>
            <person name="Rosling A."/>
        </authorList>
    </citation>
    <scope>NUCLEOTIDE SEQUENCE</scope>
    <source>
        <strain evidence="1">FL130A</strain>
    </source>
</reference>
<dbReference type="AlphaFoldDB" id="A0A9N9HJM8"/>
<accession>A0A9N9HJM8</accession>
<proteinExistence type="predicted"/>
<evidence type="ECO:0000313" key="2">
    <source>
        <dbReference type="Proteomes" id="UP000789508"/>
    </source>
</evidence>
<keyword evidence="2" id="KW-1185">Reference proteome</keyword>
<dbReference type="EMBL" id="CAJVPS010014212">
    <property type="protein sequence ID" value="CAG8681107.1"/>
    <property type="molecule type" value="Genomic_DNA"/>
</dbReference>
<sequence>WFRRALLRQESRQYKYDPILEKGFNEMVDFCKNELIWKFAIERKGKKRVNKYHILLRGLIVKKIANLTKLQGKMDVTKVYLQKAINNRNSDDQKIDECLELQDELKYAHYENVKMALDSLSISENAAKHQEANIEWLKTQSQMADETLKGVYEWMNKCKDAIKK</sequence>
<protein>
    <submittedName>
        <fullName evidence="1">4257_t:CDS:1</fullName>
    </submittedName>
</protein>
<dbReference type="Proteomes" id="UP000789508">
    <property type="component" value="Unassembled WGS sequence"/>
</dbReference>
<organism evidence="1 2">
    <name type="scientific">Ambispora leptoticha</name>
    <dbReference type="NCBI Taxonomy" id="144679"/>
    <lineage>
        <taxon>Eukaryota</taxon>
        <taxon>Fungi</taxon>
        <taxon>Fungi incertae sedis</taxon>
        <taxon>Mucoromycota</taxon>
        <taxon>Glomeromycotina</taxon>
        <taxon>Glomeromycetes</taxon>
        <taxon>Archaeosporales</taxon>
        <taxon>Ambisporaceae</taxon>
        <taxon>Ambispora</taxon>
    </lineage>
</organism>